<gene>
    <name evidence="2" type="ORF">EXE63_01310</name>
</gene>
<keyword evidence="2" id="KW-0614">Plasmid</keyword>
<dbReference type="GO" id="GO:0003700">
    <property type="term" value="F:DNA-binding transcription factor activity"/>
    <property type="evidence" value="ECO:0007669"/>
    <property type="project" value="InterPro"/>
</dbReference>
<proteinExistence type="predicted"/>
<accession>A0A6H0S180</accession>
<evidence type="ECO:0000313" key="3">
    <source>
        <dbReference type="Proteomes" id="UP000501849"/>
    </source>
</evidence>
<evidence type="ECO:0000313" key="2">
    <source>
        <dbReference type="EMBL" id="QIV79787.1"/>
    </source>
</evidence>
<dbReference type="Proteomes" id="UP000501849">
    <property type="component" value="Plasmid unnamed1"/>
</dbReference>
<dbReference type="EMBL" id="CP038797">
    <property type="protein sequence ID" value="QIV79787.1"/>
    <property type="molecule type" value="Genomic_DNA"/>
</dbReference>
<protein>
    <submittedName>
        <fullName evidence="2">AraC family transcriptional regulator</fullName>
    </submittedName>
</protein>
<name>A0A6H0S180_9MYCO</name>
<dbReference type="Gene3D" id="1.10.10.60">
    <property type="entry name" value="Homeodomain-like"/>
    <property type="match status" value="1"/>
</dbReference>
<keyword evidence="3" id="KW-1185">Reference proteome</keyword>
<dbReference type="InterPro" id="IPR018060">
    <property type="entry name" value="HTH_AraC"/>
</dbReference>
<sequence>MFARDVGLPFSVDVPRVRLIRAIEYPGTASPSTDAAHAAGFSDSSHAIKALREMFGIRPRRRVPESTCSNQEASCSPRVISVRRPSFRPCRSSWFAFGRMDR</sequence>
<geneLocation type="plasmid" evidence="2 3">
    <name>unnamed1</name>
</geneLocation>
<reference evidence="2 3" key="1">
    <citation type="submission" date="2019-04" db="EMBL/GenBank/DDBJ databases">
        <title>Draft, Whole-Genome Sequence of the Anthracene-degrading Mycobacterium frederiksbergense LB501T, Isolated from a Polycyclic Aromatic Hydrocarbon (PAH)-Contaminated Soil.</title>
        <authorList>
            <person name="Augelletti F."/>
        </authorList>
    </citation>
    <scope>NUCLEOTIDE SEQUENCE [LARGE SCALE GENOMIC DNA]</scope>
    <source>
        <strain evidence="2 3">LB 501T</strain>
        <plasmid evidence="2 3">unnamed1</plasmid>
    </source>
</reference>
<organism evidence="2 3">
    <name type="scientific">Mycolicibacterium frederiksbergense</name>
    <dbReference type="NCBI Taxonomy" id="117567"/>
    <lineage>
        <taxon>Bacteria</taxon>
        <taxon>Bacillati</taxon>
        <taxon>Actinomycetota</taxon>
        <taxon>Actinomycetes</taxon>
        <taxon>Mycobacteriales</taxon>
        <taxon>Mycobacteriaceae</taxon>
        <taxon>Mycolicibacterium</taxon>
    </lineage>
</organism>
<dbReference type="GO" id="GO:0043565">
    <property type="term" value="F:sequence-specific DNA binding"/>
    <property type="evidence" value="ECO:0007669"/>
    <property type="project" value="InterPro"/>
</dbReference>
<dbReference type="AlphaFoldDB" id="A0A6H0S180"/>
<dbReference type="KEGG" id="mfre:EXE63_01310"/>
<dbReference type="PROSITE" id="PS01124">
    <property type="entry name" value="HTH_ARAC_FAMILY_2"/>
    <property type="match status" value="1"/>
</dbReference>
<feature type="domain" description="HTH araC/xylS-type" evidence="1">
    <location>
        <begin position="1"/>
        <end position="65"/>
    </location>
</feature>
<evidence type="ECO:0000259" key="1">
    <source>
        <dbReference type="PROSITE" id="PS01124"/>
    </source>
</evidence>